<protein>
    <submittedName>
        <fullName evidence="1">Uncharacterized protein</fullName>
    </submittedName>
</protein>
<reference evidence="1" key="1">
    <citation type="submission" date="2022-05" db="EMBL/GenBank/DDBJ databases">
        <title>The Musa troglodytarum L. genome provides insights into the mechanism of non-climacteric behaviour and enrichment of carotenoids.</title>
        <authorList>
            <person name="Wang J."/>
        </authorList>
    </citation>
    <scope>NUCLEOTIDE SEQUENCE</scope>
    <source>
        <tissue evidence="1">Leaf</tissue>
    </source>
</reference>
<dbReference type="EMBL" id="CP097502">
    <property type="protein sequence ID" value="URD71977.1"/>
    <property type="molecule type" value="Genomic_DNA"/>
</dbReference>
<dbReference type="Proteomes" id="UP001055439">
    <property type="component" value="Chromosome 1"/>
</dbReference>
<gene>
    <name evidence="1" type="ORF">MUK42_34120</name>
</gene>
<proteinExistence type="predicted"/>
<evidence type="ECO:0000313" key="2">
    <source>
        <dbReference type="Proteomes" id="UP001055439"/>
    </source>
</evidence>
<organism evidence="1 2">
    <name type="scientific">Musa troglodytarum</name>
    <name type="common">fe'i banana</name>
    <dbReference type="NCBI Taxonomy" id="320322"/>
    <lineage>
        <taxon>Eukaryota</taxon>
        <taxon>Viridiplantae</taxon>
        <taxon>Streptophyta</taxon>
        <taxon>Embryophyta</taxon>
        <taxon>Tracheophyta</taxon>
        <taxon>Spermatophyta</taxon>
        <taxon>Magnoliopsida</taxon>
        <taxon>Liliopsida</taxon>
        <taxon>Zingiberales</taxon>
        <taxon>Musaceae</taxon>
        <taxon>Musa</taxon>
    </lineage>
</organism>
<feature type="non-terminal residue" evidence="1">
    <location>
        <position position="1"/>
    </location>
</feature>
<evidence type="ECO:0000313" key="1">
    <source>
        <dbReference type="EMBL" id="URD71977.1"/>
    </source>
</evidence>
<name>A0A9E7E7P7_9LILI</name>
<dbReference type="OrthoDB" id="2143914at2759"/>
<accession>A0A9E7E7P7</accession>
<dbReference type="AlphaFoldDB" id="A0A9E7E7P7"/>
<keyword evidence="2" id="KW-1185">Reference proteome</keyword>
<sequence>LLVAEEAVELDDELVLLLREVAALEVGAEVVDPAESAALAAAEEAGGLGQRAPAPLPVSSDVGDEPVVLLLGPRPLVGVGFLAARGPPHQWLSHEVPPLP</sequence>